<dbReference type="PROSITE" id="PS00584">
    <property type="entry name" value="PFKB_KINASES_2"/>
    <property type="match status" value="1"/>
</dbReference>
<dbReference type="InterPro" id="IPR029056">
    <property type="entry name" value="Ribokinase-like"/>
</dbReference>
<name>E1R0Y2_SEDSS</name>
<organism evidence="6 7">
    <name type="scientific">Sediminispirochaeta smaragdinae (strain DSM 11293 / JCM 15392 / SEBR 4228)</name>
    <name type="common">Spirochaeta smaragdinae</name>
    <dbReference type="NCBI Taxonomy" id="573413"/>
    <lineage>
        <taxon>Bacteria</taxon>
        <taxon>Pseudomonadati</taxon>
        <taxon>Spirochaetota</taxon>
        <taxon>Spirochaetia</taxon>
        <taxon>Spirochaetales</taxon>
        <taxon>Spirochaetaceae</taxon>
        <taxon>Sediminispirochaeta</taxon>
    </lineage>
</organism>
<feature type="domain" description="Carbohydrate kinase PfkB" evidence="5">
    <location>
        <begin position="3"/>
        <end position="294"/>
    </location>
</feature>
<dbReference type="AlphaFoldDB" id="E1R0Y2"/>
<dbReference type="Gene3D" id="3.40.1190.20">
    <property type="match status" value="1"/>
</dbReference>
<dbReference type="InterPro" id="IPR002173">
    <property type="entry name" value="Carboh/pur_kinase_PfkB_CS"/>
</dbReference>
<dbReference type="Pfam" id="PF00294">
    <property type="entry name" value="PfkB"/>
    <property type="match status" value="1"/>
</dbReference>
<keyword evidence="3 4" id="KW-0418">Kinase</keyword>
<gene>
    <name evidence="6" type="ordered locus">Spirs_1100</name>
</gene>
<protein>
    <submittedName>
        <fullName evidence="6">PfkB domain protein</fullName>
    </submittedName>
</protein>
<sequence length="314" mass="34275">MPEKVLFAGDANIDFIFSDLDTPPQEDREVFCKGYTTALGGSGTITAAAYARLGGSCDFCGLLGDDTNGRQVMEYLRNAGVGLTLLRRMENLETGITVSMIHGSTRTQVTYRGSLDVADETETLKQEMHDYGHLHLSGIYGTTQFLPNVTQVLQAAYDKGLTTSLDTQWDPSQTWPFADQWLPYITWLFVNESEAISLAVKHCGISDRKPDWEMAWEALAKKTPCPIIKLGPKGSYMGGNLYPPVDVDHVYDPTGAGDSFAAAFLYATIAAGQDACRAIHLAQAAGALACTFLGGNSERFTREKLYSMVENPLL</sequence>
<accession>E1R0Y2</accession>
<keyword evidence="7" id="KW-1185">Reference proteome</keyword>
<dbReference type="KEGG" id="ssm:Spirs_1100"/>
<proteinExistence type="inferred from homology"/>
<dbReference type="STRING" id="573413.Spirs_1100"/>
<dbReference type="HOGENOM" id="CLU_027634_6_0_12"/>
<dbReference type="SUPFAM" id="SSF53613">
    <property type="entry name" value="Ribokinase-like"/>
    <property type="match status" value="1"/>
</dbReference>
<reference evidence="6 7" key="1">
    <citation type="journal article" date="2010" name="Stand. Genomic Sci.">
        <title>Complete genome sequence of Spirochaeta smaragdinae type strain (SEBR 4228).</title>
        <authorList>
            <person name="Mavromatis K."/>
            <person name="Yasawong M."/>
            <person name="Chertkov O."/>
            <person name="Lapidus A."/>
            <person name="Lucas S."/>
            <person name="Nolan M."/>
            <person name="Del Rio T.G."/>
            <person name="Tice H."/>
            <person name="Cheng J.F."/>
            <person name="Pitluck S."/>
            <person name="Liolios K."/>
            <person name="Ivanova N."/>
            <person name="Tapia R."/>
            <person name="Han C."/>
            <person name="Bruce D."/>
            <person name="Goodwin L."/>
            <person name="Pati A."/>
            <person name="Chen A."/>
            <person name="Palaniappan K."/>
            <person name="Land M."/>
            <person name="Hauser L."/>
            <person name="Chang Y.J."/>
            <person name="Jeffries C.D."/>
            <person name="Detter J.C."/>
            <person name="Rohde M."/>
            <person name="Brambilla E."/>
            <person name="Spring S."/>
            <person name="Goker M."/>
            <person name="Sikorski J."/>
            <person name="Woyke T."/>
            <person name="Bristow J."/>
            <person name="Eisen J.A."/>
            <person name="Markowitz V."/>
            <person name="Hugenholtz P."/>
            <person name="Klenk H.P."/>
            <person name="Kyrpides N.C."/>
        </authorList>
    </citation>
    <scope>NUCLEOTIDE SEQUENCE [LARGE SCALE GENOMIC DNA]</scope>
    <source>
        <strain evidence="7">DSM 11293 / JCM 15392 / SEBR 4228</strain>
    </source>
</reference>
<evidence type="ECO:0000313" key="6">
    <source>
        <dbReference type="EMBL" id="ADK80231.1"/>
    </source>
</evidence>
<evidence type="ECO:0000259" key="5">
    <source>
        <dbReference type="Pfam" id="PF00294"/>
    </source>
</evidence>
<dbReference type="eggNOG" id="COG0524">
    <property type="taxonomic scope" value="Bacteria"/>
</dbReference>
<dbReference type="InterPro" id="IPR011611">
    <property type="entry name" value="PfkB_dom"/>
</dbReference>
<dbReference type="PANTHER" id="PTHR10584">
    <property type="entry name" value="SUGAR KINASE"/>
    <property type="match status" value="1"/>
</dbReference>
<dbReference type="EMBL" id="CP002116">
    <property type="protein sequence ID" value="ADK80231.1"/>
    <property type="molecule type" value="Genomic_DNA"/>
</dbReference>
<evidence type="ECO:0000313" key="7">
    <source>
        <dbReference type="Proteomes" id="UP000002318"/>
    </source>
</evidence>
<evidence type="ECO:0000256" key="4">
    <source>
        <dbReference type="RuleBase" id="RU003704"/>
    </source>
</evidence>
<keyword evidence="2 4" id="KW-0808">Transferase</keyword>
<evidence type="ECO:0000256" key="3">
    <source>
        <dbReference type="ARBA" id="ARBA00022777"/>
    </source>
</evidence>
<evidence type="ECO:0000256" key="1">
    <source>
        <dbReference type="ARBA" id="ARBA00010688"/>
    </source>
</evidence>
<evidence type="ECO:0000256" key="2">
    <source>
        <dbReference type="ARBA" id="ARBA00022679"/>
    </source>
</evidence>
<dbReference type="Proteomes" id="UP000002318">
    <property type="component" value="Chromosome"/>
</dbReference>
<dbReference type="RefSeq" id="WP_013253695.1">
    <property type="nucleotide sequence ID" value="NC_014364.1"/>
</dbReference>
<dbReference type="GO" id="GO:0006796">
    <property type="term" value="P:phosphate-containing compound metabolic process"/>
    <property type="evidence" value="ECO:0007669"/>
    <property type="project" value="UniProtKB-ARBA"/>
</dbReference>
<comment type="similarity">
    <text evidence="1 4">Belongs to the carbohydrate kinase PfkB family.</text>
</comment>
<dbReference type="PANTHER" id="PTHR10584:SF166">
    <property type="entry name" value="RIBOKINASE"/>
    <property type="match status" value="1"/>
</dbReference>
<dbReference type="InterPro" id="IPR002139">
    <property type="entry name" value="Ribo/fructo_kinase"/>
</dbReference>
<dbReference type="PRINTS" id="PR00990">
    <property type="entry name" value="RIBOKINASE"/>
</dbReference>
<dbReference type="OrthoDB" id="9813569at2"/>
<dbReference type="GO" id="GO:0016301">
    <property type="term" value="F:kinase activity"/>
    <property type="evidence" value="ECO:0007669"/>
    <property type="project" value="UniProtKB-KW"/>
</dbReference>